<dbReference type="AlphaFoldDB" id="A0A0R1H0W5"/>
<dbReference type="PATRIC" id="fig|1267003.4.peg.226"/>
<dbReference type="InterPro" id="IPR002781">
    <property type="entry name" value="TM_pro_TauE-like"/>
</dbReference>
<feature type="transmembrane region" description="Helical" evidence="6">
    <location>
        <begin position="137"/>
        <end position="162"/>
    </location>
</feature>
<feature type="transmembrane region" description="Helical" evidence="6">
    <location>
        <begin position="195"/>
        <end position="217"/>
    </location>
</feature>
<organism evidence="7 8">
    <name type="scientific">Levilactobacillus parabrevis ATCC 53295</name>
    <dbReference type="NCBI Taxonomy" id="1267003"/>
    <lineage>
        <taxon>Bacteria</taxon>
        <taxon>Bacillati</taxon>
        <taxon>Bacillota</taxon>
        <taxon>Bacilli</taxon>
        <taxon>Lactobacillales</taxon>
        <taxon>Lactobacillaceae</taxon>
        <taxon>Levilactobacillus</taxon>
    </lineage>
</organism>
<evidence type="ECO:0000256" key="6">
    <source>
        <dbReference type="RuleBase" id="RU363041"/>
    </source>
</evidence>
<evidence type="ECO:0000256" key="2">
    <source>
        <dbReference type="ARBA" id="ARBA00009142"/>
    </source>
</evidence>
<keyword evidence="3 6" id="KW-0812">Transmembrane</keyword>
<dbReference type="RefSeq" id="WP_020088707.1">
    <property type="nucleotide sequence ID" value="NZ_AZCZ01000011.1"/>
</dbReference>
<dbReference type="STRING" id="357278.IV61_GL001888"/>
<evidence type="ECO:0000256" key="4">
    <source>
        <dbReference type="ARBA" id="ARBA00022989"/>
    </source>
</evidence>
<accession>A0A0R1H0W5</accession>
<comment type="caution">
    <text evidence="7">The sequence shown here is derived from an EMBL/GenBank/DDBJ whole genome shotgun (WGS) entry which is preliminary data.</text>
</comment>
<reference evidence="7 8" key="1">
    <citation type="journal article" date="2015" name="Genome Announc.">
        <title>Expanding the biotechnology potential of lactobacilli through comparative genomics of 213 strains and associated genera.</title>
        <authorList>
            <person name="Sun Z."/>
            <person name="Harris H.M."/>
            <person name="McCann A."/>
            <person name="Guo C."/>
            <person name="Argimon S."/>
            <person name="Zhang W."/>
            <person name="Yang X."/>
            <person name="Jeffery I.B."/>
            <person name="Cooney J.C."/>
            <person name="Kagawa T.F."/>
            <person name="Liu W."/>
            <person name="Song Y."/>
            <person name="Salvetti E."/>
            <person name="Wrobel A."/>
            <person name="Rasinkangas P."/>
            <person name="Parkhill J."/>
            <person name="Rea M.C."/>
            <person name="O'Sullivan O."/>
            <person name="Ritari J."/>
            <person name="Douillard F.P."/>
            <person name="Paul Ross R."/>
            <person name="Yang R."/>
            <person name="Briner A.E."/>
            <person name="Felis G.E."/>
            <person name="de Vos W.M."/>
            <person name="Barrangou R."/>
            <person name="Klaenhammer T.R."/>
            <person name="Caufield P.W."/>
            <person name="Cui Y."/>
            <person name="Zhang H."/>
            <person name="O'Toole P.W."/>
        </authorList>
    </citation>
    <scope>NUCLEOTIDE SEQUENCE [LARGE SCALE GENOMIC DNA]</scope>
    <source>
        <strain evidence="7 8">ATCC 53295</strain>
    </source>
</reference>
<feature type="transmembrane region" description="Helical" evidence="6">
    <location>
        <begin position="229"/>
        <end position="246"/>
    </location>
</feature>
<evidence type="ECO:0000256" key="3">
    <source>
        <dbReference type="ARBA" id="ARBA00022692"/>
    </source>
</evidence>
<feature type="transmembrane region" description="Helical" evidence="6">
    <location>
        <begin position="72"/>
        <end position="92"/>
    </location>
</feature>
<dbReference type="OrthoDB" id="2324380at2"/>
<dbReference type="InterPro" id="IPR051598">
    <property type="entry name" value="TSUP/Inactive_protease-like"/>
</dbReference>
<dbReference type="PANTHER" id="PTHR43701:SF2">
    <property type="entry name" value="MEMBRANE TRANSPORTER PROTEIN YJNA-RELATED"/>
    <property type="match status" value="1"/>
</dbReference>
<comment type="similarity">
    <text evidence="2 6">Belongs to the 4-toluene sulfonate uptake permease (TSUP) (TC 2.A.102) family.</text>
</comment>
<keyword evidence="5 6" id="KW-0472">Membrane</keyword>
<keyword evidence="4 6" id="KW-1133">Transmembrane helix</keyword>
<sequence>MTWLILLITGFLVGLLVISTGGGGAAIYLGLLTTVFHLAPGSAAATSLFTAFPSLLVGAYGHYRTGQIHFKVGNQMLIAAIPATIVGALISPDIPIKLYTWLVAIILFLLGVQILVKRFSHRQSKPVHHQGLQAACYGVLSGLMVGVAGLSGGGPIIAGLLVLGLDMIPAAATSAYVLVGTTLIGLIFHMSANNVNWSIGVSLMIGAMLGAFCAPRLLMHADPQKLNAYLKPFMGVLIIFMALKMVF</sequence>
<dbReference type="Proteomes" id="UP000051176">
    <property type="component" value="Unassembled WGS sequence"/>
</dbReference>
<keyword evidence="8" id="KW-1185">Reference proteome</keyword>
<evidence type="ECO:0000256" key="1">
    <source>
        <dbReference type="ARBA" id="ARBA00004141"/>
    </source>
</evidence>
<dbReference type="eggNOG" id="COG0730">
    <property type="taxonomic scope" value="Bacteria"/>
</dbReference>
<keyword evidence="6" id="KW-1003">Cell membrane</keyword>
<name>A0A0R1H0W5_9LACO</name>
<protein>
    <recommendedName>
        <fullName evidence="6">Probable membrane transporter protein</fullName>
    </recommendedName>
</protein>
<gene>
    <name evidence="7" type="ORF">FD07_GL000216</name>
</gene>
<feature type="transmembrane region" description="Helical" evidence="6">
    <location>
        <begin position="168"/>
        <end position="188"/>
    </location>
</feature>
<proteinExistence type="inferred from homology"/>
<evidence type="ECO:0000313" key="7">
    <source>
        <dbReference type="EMBL" id="KRK37348.1"/>
    </source>
</evidence>
<dbReference type="EMBL" id="AZCZ01000011">
    <property type="protein sequence ID" value="KRK37348.1"/>
    <property type="molecule type" value="Genomic_DNA"/>
</dbReference>
<dbReference type="Pfam" id="PF01925">
    <property type="entry name" value="TauE"/>
    <property type="match status" value="1"/>
</dbReference>
<dbReference type="PANTHER" id="PTHR43701">
    <property type="entry name" value="MEMBRANE TRANSPORTER PROTEIN MJ0441-RELATED"/>
    <property type="match status" value="1"/>
</dbReference>
<evidence type="ECO:0000256" key="5">
    <source>
        <dbReference type="ARBA" id="ARBA00023136"/>
    </source>
</evidence>
<dbReference type="GO" id="GO:0005886">
    <property type="term" value="C:plasma membrane"/>
    <property type="evidence" value="ECO:0007669"/>
    <property type="project" value="UniProtKB-SubCell"/>
</dbReference>
<feature type="transmembrane region" description="Helical" evidence="6">
    <location>
        <begin position="35"/>
        <end position="60"/>
    </location>
</feature>
<comment type="subcellular location">
    <subcellularLocation>
        <location evidence="6">Cell membrane</location>
        <topology evidence="6">Multi-pass membrane protein</topology>
    </subcellularLocation>
    <subcellularLocation>
        <location evidence="1">Membrane</location>
        <topology evidence="1">Multi-pass membrane protein</topology>
    </subcellularLocation>
</comment>
<evidence type="ECO:0000313" key="8">
    <source>
        <dbReference type="Proteomes" id="UP000051176"/>
    </source>
</evidence>
<feature type="transmembrane region" description="Helical" evidence="6">
    <location>
        <begin position="98"/>
        <end position="116"/>
    </location>
</feature>